<organism evidence="1 2">
    <name type="scientific">Lyophyllum shimeji</name>
    <name type="common">Hon-shimeji</name>
    <name type="synonym">Tricholoma shimeji</name>
    <dbReference type="NCBI Taxonomy" id="47721"/>
    <lineage>
        <taxon>Eukaryota</taxon>
        <taxon>Fungi</taxon>
        <taxon>Dikarya</taxon>
        <taxon>Basidiomycota</taxon>
        <taxon>Agaricomycotina</taxon>
        <taxon>Agaricomycetes</taxon>
        <taxon>Agaricomycetidae</taxon>
        <taxon>Agaricales</taxon>
        <taxon>Tricholomatineae</taxon>
        <taxon>Lyophyllaceae</taxon>
        <taxon>Lyophyllum</taxon>
    </lineage>
</organism>
<proteinExistence type="predicted"/>
<comment type="caution">
    <text evidence="1">The sequence shown here is derived from an EMBL/GenBank/DDBJ whole genome shotgun (WGS) entry which is preliminary data.</text>
</comment>
<sequence length="502" mass="54292">MSSLPSELLHALDQAYFMHILATDPAKVIPPGKSLISMMAHAPAAPDTSSLHARVEKVVHKAFWDEALQSLSSPSPAVQLPRLKLLYSDLHDALSPLFPPKHPILLTLAAPLPPTSSPLHSALALLREILGALRERCAPVRDLEVDALLVDLASPPAPGPSPDTSGENPLAVLLVSTMRKMIGLADTLKRDLTNTVLGTMSEAQLMEVIRQQADARERELILNEAMWGGDDGSSGIEVLTKAWSAWTGLDTDGARWIRRLLQALTSPHPVTCQPADPNPNALPPQFFFSRPLLLYIQNYLQALVVAASLKSLVRLPPAPAPPVGVAATSSSPDFIPRIWTLLKAEIDREEYSIRGASTGSPQADGLDAQETKLINLADEVIRARRLFGSVASMSEDEERDLRAVVERTLRLADPVFVLLQGRLKRALELRLEEAVKGRVEGEHAAKDSKLPMKMKSGRTAPGNVRPLVNGPGTGGHDCLGRYPIEVFMTGAAMRAMDCCPSA</sequence>
<gene>
    <name evidence="1" type="ORF">LshimejAT787_0405440</name>
</gene>
<accession>A0A9P3ULC3</accession>
<reference evidence="1" key="1">
    <citation type="submission" date="2022-07" db="EMBL/GenBank/DDBJ databases">
        <title>The genome of Lyophyllum shimeji provides insight into the initial evolution of ectomycorrhizal fungal genome.</title>
        <authorList>
            <person name="Kobayashi Y."/>
            <person name="Shibata T."/>
            <person name="Hirakawa H."/>
            <person name="Shigenobu S."/>
            <person name="Nishiyama T."/>
            <person name="Yamada A."/>
            <person name="Hasebe M."/>
            <person name="Kawaguchi M."/>
        </authorList>
    </citation>
    <scope>NUCLEOTIDE SEQUENCE</scope>
    <source>
        <strain evidence="1">AT787</strain>
    </source>
</reference>
<dbReference type="OrthoDB" id="276323at2759"/>
<keyword evidence="2" id="KW-1185">Reference proteome</keyword>
<name>A0A9P3ULC3_LYOSH</name>
<dbReference type="EMBL" id="BRPK01000004">
    <property type="protein sequence ID" value="GLB37493.1"/>
    <property type="molecule type" value="Genomic_DNA"/>
</dbReference>
<dbReference type="AlphaFoldDB" id="A0A9P3ULC3"/>
<protein>
    <submittedName>
        <fullName evidence="1">T-complex protein 11</fullName>
    </submittedName>
</protein>
<evidence type="ECO:0000313" key="2">
    <source>
        <dbReference type="Proteomes" id="UP001063166"/>
    </source>
</evidence>
<evidence type="ECO:0000313" key="1">
    <source>
        <dbReference type="EMBL" id="GLB37493.1"/>
    </source>
</evidence>
<dbReference type="Proteomes" id="UP001063166">
    <property type="component" value="Unassembled WGS sequence"/>
</dbReference>